<feature type="region of interest" description="Disordered" evidence="6">
    <location>
        <begin position="68"/>
        <end position="95"/>
    </location>
</feature>
<comment type="subcellular location">
    <subcellularLocation>
        <location evidence="1">Bud neck</location>
    </subcellularLocation>
</comment>
<keyword evidence="5" id="KW-0175">Coiled coil</keyword>
<reference evidence="9" key="1">
    <citation type="journal article" date="2016" name="Genome Announc.">
        <title>Genome sequences of three species of Hanseniaspora isolated from spontaneous wine fermentations.</title>
        <authorList>
            <person name="Sternes P.R."/>
            <person name="Lee D."/>
            <person name="Kutyna D.R."/>
            <person name="Borneman A.R."/>
        </authorList>
    </citation>
    <scope>NUCLEOTIDE SEQUENCE [LARGE SCALE GENOMIC DNA]</scope>
    <source>
        <strain evidence="9">AWRI3579</strain>
    </source>
</reference>
<feature type="compositionally biased region" description="Low complexity" evidence="6">
    <location>
        <begin position="486"/>
        <end position="498"/>
    </location>
</feature>
<evidence type="ECO:0000256" key="3">
    <source>
        <dbReference type="ARBA" id="ARBA00023134"/>
    </source>
</evidence>
<proteinExistence type="inferred from homology"/>
<feature type="region of interest" description="Disordered" evidence="6">
    <location>
        <begin position="461"/>
        <end position="514"/>
    </location>
</feature>
<dbReference type="CDD" id="cd01850">
    <property type="entry name" value="CDC_Septin"/>
    <property type="match status" value="1"/>
</dbReference>
<feature type="region of interest" description="Disordered" evidence="6">
    <location>
        <begin position="629"/>
        <end position="656"/>
    </location>
</feature>
<dbReference type="Gene3D" id="3.40.50.300">
    <property type="entry name" value="P-loop containing nucleotide triphosphate hydrolases"/>
    <property type="match status" value="1"/>
</dbReference>
<feature type="compositionally biased region" description="Polar residues" evidence="6">
    <location>
        <begin position="398"/>
        <end position="407"/>
    </location>
</feature>
<evidence type="ECO:0000313" key="9">
    <source>
        <dbReference type="Proteomes" id="UP000095728"/>
    </source>
</evidence>
<organism evidence="8 9">
    <name type="scientific">Hanseniaspora osmophila</name>
    <dbReference type="NCBI Taxonomy" id="56408"/>
    <lineage>
        <taxon>Eukaryota</taxon>
        <taxon>Fungi</taxon>
        <taxon>Dikarya</taxon>
        <taxon>Ascomycota</taxon>
        <taxon>Saccharomycotina</taxon>
        <taxon>Saccharomycetes</taxon>
        <taxon>Saccharomycodales</taxon>
        <taxon>Saccharomycodaceae</taxon>
        <taxon>Hanseniaspora</taxon>
    </lineage>
</organism>
<evidence type="ECO:0000256" key="1">
    <source>
        <dbReference type="ARBA" id="ARBA00004266"/>
    </source>
</evidence>
<name>A0A1E5RNZ9_9ASCO</name>
<feature type="coiled-coil region" evidence="5">
    <location>
        <begin position="522"/>
        <end position="571"/>
    </location>
</feature>
<evidence type="ECO:0000256" key="5">
    <source>
        <dbReference type="SAM" id="Coils"/>
    </source>
</evidence>
<comment type="similarity">
    <text evidence="4">Belongs to the TRAFAC class TrmE-Era-EngA-EngB-Septin-like GTPase superfamily. Septin GTPase family.</text>
</comment>
<dbReference type="SUPFAM" id="SSF52540">
    <property type="entry name" value="P-loop containing nucleoside triphosphate hydrolases"/>
    <property type="match status" value="1"/>
</dbReference>
<feature type="compositionally biased region" description="Low complexity" evidence="6">
    <location>
        <begin position="73"/>
        <end position="95"/>
    </location>
</feature>
<dbReference type="PANTHER" id="PTHR18884">
    <property type="entry name" value="SEPTIN"/>
    <property type="match status" value="1"/>
</dbReference>
<dbReference type="GO" id="GO:0005525">
    <property type="term" value="F:GTP binding"/>
    <property type="evidence" value="ECO:0007669"/>
    <property type="project" value="UniProtKB-KW"/>
</dbReference>
<keyword evidence="3 4" id="KW-0342">GTP-binding</keyword>
<feature type="region of interest" description="Disordered" evidence="6">
    <location>
        <begin position="398"/>
        <end position="424"/>
    </location>
</feature>
<dbReference type="STRING" id="56408.A0A1E5RNZ9"/>
<dbReference type="InterPro" id="IPR030379">
    <property type="entry name" value="G_SEPTIN_dom"/>
</dbReference>
<dbReference type="GO" id="GO:0031105">
    <property type="term" value="C:septin complex"/>
    <property type="evidence" value="ECO:0007669"/>
    <property type="project" value="UniProtKB-ARBA"/>
</dbReference>
<comment type="caution">
    <text evidence="8">The sequence shown here is derived from an EMBL/GenBank/DDBJ whole genome shotgun (WGS) entry which is preliminary data.</text>
</comment>
<feature type="compositionally biased region" description="Polar residues" evidence="6">
    <location>
        <begin position="639"/>
        <end position="648"/>
    </location>
</feature>
<dbReference type="InterPro" id="IPR016491">
    <property type="entry name" value="Septin"/>
</dbReference>
<sequence>MSSISDRTKRNISSNILKRKEHHRHVITYSVMLIGQDGLGKTTFANNLLDKAVFTHKYADLNSNTHSWSNEDSGSTHSTHSSRSNSSTGSASTPSVTITRPAKTVLYTDTSNFIEPVETFDPKTADKTSGTFQLKSTTIEVKSGSKDDDILSLNLLKTSGLGTSLDNEFCFDELTSYLEQQFDSVLAEEIRIKRNPRFEDSRIHVALYFVEPNGHGLKELDVLTMKKLSKYTNVLPIISRSDALNAEELKTFKQRVLSDLDYYNVPVYKFVTNDDFIEENEPSSPSIASSGVGSAAKPMRASKYDIDEQDLETLQDNQMLESLQPFAIICSDSKDDVTGHYTRSYQWANESIDVEDPTTSDLALLKRVLFGSHLQDFKDTMVNFLYENYRATKLSSAMGSFEPSDSQRQNHKKKASLSTSESSVNVNAQLNNESTTPSLSNFQKLVINGEPSTYSLNKLAKYPDESNTEQTSTLDTQTHERETGEHSSTASQHSDSQSFTSNNSATSLRKTQLRNISHTVPYQLKRERILAQKQKLEELETNSAKELQKRIEELERKAAELKKREKLLKAQRVQSVSGASSPTINNTSVKKEIEADNENIAVKTEVKKEVLFDSGAVLQERATCTVIKQEASTDDSEDAQSQADTSVLKTDVTEGM</sequence>
<evidence type="ECO:0000313" key="8">
    <source>
        <dbReference type="EMBL" id="OEJ88611.1"/>
    </source>
</evidence>
<feature type="domain" description="Septin-type G" evidence="7">
    <location>
        <begin position="25"/>
        <end position="396"/>
    </location>
</feature>
<protein>
    <submittedName>
        <fullName evidence="8">Seventh of septin 1</fullName>
    </submittedName>
</protein>
<keyword evidence="2 4" id="KW-0547">Nucleotide-binding</keyword>
<dbReference type="OrthoDB" id="416553at2759"/>
<evidence type="ECO:0000256" key="2">
    <source>
        <dbReference type="ARBA" id="ARBA00022741"/>
    </source>
</evidence>
<dbReference type="InParanoid" id="A0A1E5RNZ9"/>
<dbReference type="EMBL" id="LPNM01000005">
    <property type="protein sequence ID" value="OEJ88611.1"/>
    <property type="molecule type" value="Genomic_DNA"/>
</dbReference>
<dbReference type="Pfam" id="PF00735">
    <property type="entry name" value="Septin"/>
    <property type="match status" value="1"/>
</dbReference>
<dbReference type="GO" id="GO:0005935">
    <property type="term" value="C:cellular bud neck"/>
    <property type="evidence" value="ECO:0007669"/>
    <property type="project" value="UniProtKB-SubCell"/>
</dbReference>
<feature type="compositionally biased region" description="Polar residues" evidence="6">
    <location>
        <begin position="499"/>
        <end position="514"/>
    </location>
</feature>
<evidence type="ECO:0000256" key="4">
    <source>
        <dbReference type="RuleBase" id="RU004560"/>
    </source>
</evidence>
<evidence type="ECO:0000259" key="7">
    <source>
        <dbReference type="PROSITE" id="PS51719"/>
    </source>
</evidence>
<dbReference type="AlphaFoldDB" id="A0A1E5RNZ9"/>
<keyword evidence="9" id="KW-1185">Reference proteome</keyword>
<evidence type="ECO:0000256" key="6">
    <source>
        <dbReference type="SAM" id="MobiDB-lite"/>
    </source>
</evidence>
<dbReference type="PROSITE" id="PS51719">
    <property type="entry name" value="G_SEPTIN"/>
    <property type="match status" value="1"/>
</dbReference>
<dbReference type="InterPro" id="IPR027417">
    <property type="entry name" value="P-loop_NTPase"/>
</dbReference>
<dbReference type="Proteomes" id="UP000095728">
    <property type="component" value="Unassembled WGS sequence"/>
</dbReference>
<dbReference type="FunCoup" id="A0A1E5RNZ9">
    <property type="interactions" value="207"/>
</dbReference>
<gene>
    <name evidence="8" type="ORF">AWRI3579_g618</name>
</gene>
<accession>A0A1E5RNZ9</accession>